<reference evidence="1 2" key="1">
    <citation type="submission" date="2024-04" db="EMBL/GenBank/DDBJ databases">
        <title>Symmetric and asymmetric DNA N6-adenine methylation regulates different biological responses in Mucorales.</title>
        <authorList>
            <consortium name="Lawrence Berkeley National Laboratory"/>
            <person name="Lax C."/>
            <person name="Mondo S.J."/>
            <person name="Osorio-Concepcion M."/>
            <person name="Muszewska A."/>
            <person name="Corrochano-Luque M."/>
            <person name="Gutierrez G."/>
            <person name="Riley R."/>
            <person name="Lipzen A."/>
            <person name="Guo J."/>
            <person name="Hundley H."/>
            <person name="Amirebrahimi M."/>
            <person name="Ng V."/>
            <person name="Lorenzo-Gutierrez D."/>
            <person name="Binder U."/>
            <person name="Yang J."/>
            <person name="Song Y."/>
            <person name="Canovas D."/>
            <person name="Navarro E."/>
            <person name="Freitag M."/>
            <person name="Gabaldon T."/>
            <person name="Grigoriev I.V."/>
            <person name="Corrochano L.M."/>
            <person name="Nicolas F.E."/>
            <person name="Garre V."/>
        </authorList>
    </citation>
    <scope>NUCLEOTIDE SEQUENCE [LARGE SCALE GENOMIC DNA]</scope>
    <source>
        <strain evidence="1 2">L51</strain>
    </source>
</reference>
<evidence type="ECO:0000313" key="1">
    <source>
        <dbReference type="EMBL" id="KAL0082827.1"/>
    </source>
</evidence>
<dbReference type="PANTHER" id="PTHR33324:SF2">
    <property type="entry name" value="MYB_SANT-LIKE DNA-BINDING DOMAIN-CONTAINING PROTEIN"/>
    <property type="match status" value="1"/>
</dbReference>
<gene>
    <name evidence="1" type="ORF">J3Q64DRAFT_1700157</name>
</gene>
<dbReference type="Proteomes" id="UP001448207">
    <property type="component" value="Unassembled WGS sequence"/>
</dbReference>
<dbReference type="PANTHER" id="PTHR33324">
    <property type="entry name" value="EXPRESSED PROTEIN"/>
    <property type="match status" value="1"/>
</dbReference>
<keyword evidence="2" id="KW-1185">Reference proteome</keyword>
<sequence length="235" mass="27286">MTMLGINEDSSGKTKETLCSEINAIIVENDIIYQSNSDIRSKILYLHNKFKDATDFINGIGQGILNNVDKNGNSTAAAEKTLRDILINLIYISVIKYSKKRCIYYYNLKDMTISRPSTLAPFPMSNGDPTDVSNVFERARQYDKEATQFKTTFPVEYLSATSNYQRPSKQAQRTVDSNISNVVEESIKINREHFDLMQKKFKAKEEFYKRQLQHQKDICNDKMMFEKRRLEIEEK</sequence>
<accession>A0ABR3AVN1</accession>
<dbReference type="EMBL" id="JBCLYO010000014">
    <property type="protein sequence ID" value="KAL0082827.1"/>
    <property type="molecule type" value="Genomic_DNA"/>
</dbReference>
<protein>
    <submittedName>
        <fullName evidence="1">Uncharacterized protein</fullName>
    </submittedName>
</protein>
<evidence type="ECO:0000313" key="2">
    <source>
        <dbReference type="Proteomes" id="UP001448207"/>
    </source>
</evidence>
<name>A0ABR3AVN1_PHYBL</name>
<organism evidence="1 2">
    <name type="scientific">Phycomyces blakesleeanus</name>
    <dbReference type="NCBI Taxonomy" id="4837"/>
    <lineage>
        <taxon>Eukaryota</taxon>
        <taxon>Fungi</taxon>
        <taxon>Fungi incertae sedis</taxon>
        <taxon>Mucoromycota</taxon>
        <taxon>Mucoromycotina</taxon>
        <taxon>Mucoromycetes</taxon>
        <taxon>Mucorales</taxon>
        <taxon>Phycomycetaceae</taxon>
        <taxon>Phycomyces</taxon>
    </lineage>
</organism>
<comment type="caution">
    <text evidence="1">The sequence shown here is derived from an EMBL/GenBank/DDBJ whole genome shotgun (WGS) entry which is preliminary data.</text>
</comment>
<proteinExistence type="predicted"/>